<dbReference type="PANTHER" id="PTHR33987:SF1">
    <property type="entry name" value="CALCINEURIN-LIKE METALLO-PHOSPHOESTERASE SUPERFAMILY PROTEIN"/>
    <property type="match status" value="1"/>
</dbReference>
<proteinExistence type="predicted"/>
<feature type="non-terminal residue" evidence="1">
    <location>
        <position position="1"/>
    </location>
</feature>
<reference evidence="1" key="1">
    <citation type="journal article" date="2014" name="Front. Microbiol.">
        <title>High frequency of phylogenetically diverse reductive dehalogenase-homologous genes in deep subseafloor sedimentary metagenomes.</title>
        <authorList>
            <person name="Kawai M."/>
            <person name="Futagami T."/>
            <person name="Toyoda A."/>
            <person name="Takaki Y."/>
            <person name="Nishi S."/>
            <person name="Hori S."/>
            <person name="Arai W."/>
            <person name="Tsubouchi T."/>
            <person name="Morono Y."/>
            <person name="Uchiyama I."/>
            <person name="Ito T."/>
            <person name="Fujiyama A."/>
            <person name="Inagaki F."/>
            <person name="Takami H."/>
        </authorList>
    </citation>
    <scope>NUCLEOTIDE SEQUENCE</scope>
    <source>
        <strain evidence="1">Expedition CK06-06</strain>
    </source>
</reference>
<evidence type="ECO:0000313" key="1">
    <source>
        <dbReference type="EMBL" id="GAG47783.1"/>
    </source>
</evidence>
<organism evidence="1">
    <name type="scientific">marine sediment metagenome</name>
    <dbReference type="NCBI Taxonomy" id="412755"/>
    <lineage>
        <taxon>unclassified sequences</taxon>
        <taxon>metagenomes</taxon>
        <taxon>ecological metagenomes</taxon>
    </lineage>
</organism>
<dbReference type="Gene3D" id="3.60.21.70">
    <property type="entry name" value="PhoD-like phosphatase"/>
    <property type="match status" value="1"/>
</dbReference>
<dbReference type="InterPro" id="IPR029052">
    <property type="entry name" value="Metallo-depent_PP-like"/>
</dbReference>
<dbReference type="AlphaFoldDB" id="X0YGM3"/>
<dbReference type="InterPro" id="IPR038607">
    <property type="entry name" value="PhoD-like_sf"/>
</dbReference>
<sequence length="117" mass="13302">LVKSTPILAVYDDHDYGQNDGGKHYPEREASAKMCLDFFNVPQDDPRRTHPGIYGSSILGEANQRIQIILLDTRYFRDDLDRNTLTDQEKKTLERLAGINPLRTPHAHSLANRNGRG</sequence>
<accession>X0YGM3</accession>
<protein>
    <recommendedName>
        <fullName evidence="2">PhoD-like phosphatase metallophosphatase domain-containing protein</fullName>
    </recommendedName>
</protein>
<comment type="caution">
    <text evidence="1">The sequence shown here is derived from an EMBL/GenBank/DDBJ whole genome shotgun (WGS) entry which is preliminary data.</text>
</comment>
<evidence type="ECO:0008006" key="2">
    <source>
        <dbReference type="Google" id="ProtNLM"/>
    </source>
</evidence>
<dbReference type="PANTHER" id="PTHR33987">
    <property type="entry name" value="CALCINEURIN-LIKE METALLO-PHOSPHOESTERASE SUPERFAMILY PROTEIN"/>
    <property type="match status" value="1"/>
</dbReference>
<dbReference type="EMBL" id="BARS01051687">
    <property type="protein sequence ID" value="GAG47783.1"/>
    <property type="molecule type" value="Genomic_DNA"/>
</dbReference>
<name>X0YGM3_9ZZZZ</name>
<gene>
    <name evidence="1" type="ORF">S01H1_76939</name>
</gene>
<dbReference type="SUPFAM" id="SSF56300">
    <property type="entry name" value="Metallo-dependent phosphatases"/>
    <property type="match status" value="1"/>
</dbReference>